<proteinExistence type="inferred from homology"/>
<evidence type="ECO:0000313" key="3">
    <source>
        <dbReference type="EMBL" id="CAA6816012.1"/>
    </source>
</evidence>
<reference evidence="3" key="1">
    <citation type="submission" date="2020-01" db="EMBL/GenBank/DDBJ databases">
        <authorList>
            <person name="Meier V. D."/>
            <person name="Meier V D."/>
        </authorList>
    </citation>
    <scope>NUCLEOTIDE SEQUENCE</scope>
    <source>
        <strain evidence="3">HLG_WM_MAG_12</strain>
    </source>
</reference>
<dbReference type="PANTHER" id="PTHR16301">
    <property type="entry name" value="IMPACT-RELATED"/>
    <property type="match status" value="1"/>
</dbReference>
<dbReference type="GO" id="GO:0005737">
    <property type="term" value="C:cytoplasm"/>
    <property type="evidence" value="ECO:0007669"/>
    <property type="project" value="TreeGrafter"/>
</dbReference>
<name>A0A6S6TK50_9BACT</name>
<dbReference type="InterPro" id="IPR001498">
    <property type="entry name" value="Impact_N"/>
</dbReference>
<dbReference type="AlphaFoldDB" id="A0A6S6TK50"/>
<dbReference type="Gene3D" id="3.30.230.30">
    <property type="entry name" value="Impact, N-terminal domain"/>
    <property type="match status" value="1"/>
</dbReference>
<gene>
    <name evidence="3" type="ORF">HELGO_WM9478</name>
</gene>
<comment type="similarity">
    <text evidence="1">Belongs to the IMPACT family.</text>
</comment>
<evidence type="ECO:0000259" key="2">
    <source>
        <dbReference type="Pfam" id="PF01205"/>
    </source>
</evidence>
<evidence type="ECO:0000256" key="1">
    <source>
        <dbReference type="ARBA" id="ARBA00007665"/>
    </source>
</evidence>
<dbReference type="InterPro" id="IPR023582">
    <property type="entry name" value="Impact"/>
</dbReference>
<dbReference type="GO" id="GO:0006446">
    <property type="term" value="P:regulation of translational initiation"/>
    <property type="evidence" value="ECO:0007669"/>
    <property type="project" value="TreeGrafter"/>
</dbReference>
<accession>A0A6S6TK50</accession>
<organism evidence="3">
    <name type="scientific">uncultured Campylobacterales bacterium</name>
    <dbReference type="NCBI Taxonomy" id="352960"/>
    <lineage>
        <taxon>Bacteria</taxon>
        <taxon>Pseudomonadati</taxon>
        <taxon>Campylobacterota</taxon>
        <taxon>Epsilonproteobacteria</taxon>
        <taxon>Campylobacterales</taxon>
        <taxon>environmental samples</taxon>
    </lineage>
</organism>
<dbReference type="EMBL" id="CACVAW010000068">
    <property type="protein sequence ID" value="CAA6816012.1"/>
    <property type="molecule type" value="Genomic_DNA"/>
</dbReference>
<feature type="domain" description="Impact N-terminal" evidence="2">
    <location>
        <begin position="12"/>
        <end position="115"/>
    </location>
</feature>
<dbReference type="Pfam" id="PF01205">
    <property type="entry name" value="Impact_N"/>
    <property type="match status" value="1"/>
</dbReference>
<protein>
    <submittedName>
        <fullName evidence="3">FIG000605: protein co-occurring with transport systems (COG1739)</fullName>
    </submittedName>
</protein>
<dbReference type="InterPro" id="IPR020568">
    <property type="entry name" value="Ribosomal_Su5_D2-typ_SF"/>
</dbReference>
<dbReference type="InterPro" id="IPR036956">
    <property type="entry name" value="Impact_N_sf"/>
</dbReference>
<dbReference type="PANTHER" id="PTHR16301:SF20">
    <property type="entry name" value="IMPACT FAMILY MEMBER YIGZ"/>
    <property type="match status" value="1"/>
</dbReference>
<dbReference type="SUPFAM" id="SSF54211">
    <property type="entry name" value="Ribosomal protein S5 domain 2-like"/>
    <property type="match status" value="1"/>
</dbReference>
<sequence length="191" mass="21885">MQEDFSTSYEVKKSKFISIITPYKNFHEKYQNLKNKHPKSSHIIYAYRYLNEYNQIVENSSDDGEPKGCAGKPTLNVMQGNKIINSCIFTVRYFGGTRLGTGGMVRAYSSSAKEVMKCSTKSEYIEKSTITKEISYKEYEILKYKLAQNNIEISSSKFLTDKIILVIKGTKEDLEKIGIKSLVTKCYKETL</sequence>